<dbReference type="Proteomes" id="UP000011115">
    <property type="component" value="Unassembled WGS sequence"/>
</dbReference>
<dbReference type="AlphaFoldDB" id="M1BTJ3"/>
<dbReference type="ExpressionAtlas" id="M1BTJ3">
    <property type="expression patterns" value="baseline"/>
</dbReference>
<protein>
    <submittedName>
        <fullName evidence="1">70 kDa subunit of replication protein A</fullName>
    </submittedName>
</protein>
<organism evidence="1 2">
    <name type="scientific">Solanum tuberosum</name>
    <name type="common">Potato</name>
    <dbReference type="NCBI Taxonomy" id="4113"/>
    <lineage>
        <taxon>Eukaryota</taxon>
        <taxon>Viridiplantae</taxon>
        <taxon>Streptophyta</taxon>
        <taxon>Embryophyta</taxon>
        <taxon>Tracheophyta</taxon>
        <taxon>Spermatophyta</taxon>
        <taxon>Magnoliopsida</taxon>
        <taxon>eudicotyledons</taxon>
        <taxon>Gunneridae</taxon>
        <taxon>Pentapetalae</taxon>
        <taxon>asterids</taxon>
        <taxon>lamiids</taxon>
        <taxon>Solanales</taxon>
        <taxon>Solanaceae</taxon>
        <taxon>Solanoideae</taxon>
        <taxon>Solaneae</taxon>
        <taxon>Solanum</taxon>
    </lineage>
</organism>
<gene>
    <name evidence="1" type="primary">LOC102584093</name>
</gene>
<reference evidence="1" key="2">
    <citation type="submission" date="2015-06" db="UniProtKB">
        <authorList>
            <consortium name="EnsemblPlants"/>
        </authorList>
    </citation>
    <scope>IDENTIFICATION</scope>
    <source>
        <strain evidence="1">DM1-3 516 R44</strain>
    </source>
</reference>
<sequence length="294" mass="33431">MYADEIGQYADKLKLMNTYFISTAKVKVSLTSYGKPIHKFYWVLDKETVIEHIKPSTELETSLPPPTKLNITTFDRIPHMMVDSAAEIDILAIVVRCGLQKYAGRTHHKCREITICDNQKNQFLLTLWDDFGEIEGNEIEDKMETAADLIVILGRNIRISTYQGLSLQSMFYSTIRLDPNYPQAIELINWAKANKTMLLGRPSNKTSTSSSAPPMVVTPAGQQVISIAQMSSAASMGLFYVEAEMAISNEFQQFCVLEYSGCKQKKRTKDRKDFECQKCNRKSALVPRYYTFDL</sequence>
<dbReference type="SUPFAM" id="SSF50249">
    <property type="entry name" value="Nucleic acid-binding proteins"/>
    <property type="match status" value="1"/>
</dbReference>
<dbReference type="STRING" id="4113.M1BTJ3"/>
<dbReference type="eggNOG" id="KOG0851">
    <property type="taxonomic scope" value="Eukaryota"/>
</dbReference>
<accession>M1BTJ3</accession>
<evidence type="ECO:0000313" key="2">
    <source>
        <dbReference type="Proteomes" id="UP000011115"/>
    </source>
</evidence>
<dbReference type="InterPro" id="IPR012340">
    <property type="entry name" value="NA-bd_OB-fold"/>
</dbReference>
<dbReference type="PaxDb" id="4113-PGSC0003DMT400052517"/>
<dbReference type="KEGG" id="sot:102584093"/>
<dbReference type="PANTHER" id="PTHR47910:SF2">
    <property type="entry name" value="RIBULOSE BISPHOSPHATE CARBOXYLASE LARGE CHAIN, CATALYTIC DOMAIN-CONTAINING PROTEIN"/>
    <property type="match status" value="1"/>
</dbReference>
<dbReference type="EnsemblPlants" id="PGSC0003DMT400052517">
    <property type="protein sequence ID" value="PGSC0003DMT400052517"/>
    <property type="gene ID" value="PGSC0003DMG400020377"/>
</dbReference>
<dbReference type="Gene3D" id="2.40.50.140">
    <property type="entry name" value="Nucleic acid-binding proteins"/>
    <property type="match status" value="1"/>
</dbReference>
<dbReference type="OrthoDB" id="1304635at2759"/>
<dbReference type="GeneID" id="102584093"/>
<dbReference type="InParanoid" id="M1BTJ3"/>
<evidence type="ECO:0000313" key="1">
    <source>
        <dbReference type="EnsemblPlants" id="PGSC0003DMT400052517"/>
    </source>
</evidence>
<name>M1BTJ3_SOLTU</name>
<proteinExistence type="predicted"/>
<dbReference type="Gramene" id="PGSC0003DMT400052517">
    <property type="protein sequence ID" value="PGSC0003DMT400052517"/>
    <property type="gene ID" value="PGSC0003DMG400020377"/>
</dbReference>
<dbReference type="PANTHER" id="PTHR47910">
    <property type="entry name" value="RIBULOSE BISPHOSPHATE CARBOXYLASE LARGE CHAIN, CATALYTIC DOMAIN-CONTAINING PROTEIN"/>
    <property type="match status" value="1"/>
</dbReference>
<dbReference type="RefSeq" id="XP_006353118.2">
    <property type="nucleotide sequence ID" value="XM_006353056.2"/>
</dbReference>
<reference evidence="2" key="1">
    <citation type="journal article" date="2011" name="Nature">
        <title>Genome sequence and analysis of the tuber crop potato.</title>
        <authorList>
            <consortium name="The Potato Genome Sequencing Consortium"/>
        </authorList>
    </citation>
    <scope>NUCLEOTIDE SEQUENCE [LARGE SCALE GENOMIC DNA]</scope>
    <source>
        <strain evidence="2">cv. DM1-3 516 R44</strain>
    </source>
</reference>
<keyword evidence="2" id="KW-1185">Reference proteome</keyword>